<reference evidence="3" key="1">
    <citation type="submission" date="2018-03" db="EMBL/GenBank/DDBJ databases">
        <authorList>
            <person name="Sun L."/>
            <person name="Liu H."/>
            <person name="Chen W."/>
            <person name="Huang K."/>
            <person name="Liu W."/>
            <person name="Gao X."/>
        </authorList>
    </citation>
    <scope>NUCLEOTIDE SEQUENCE [LARGE SCALE GENOMIC DNA]</scope>
    <source>
        <strain evidence="3">SH9</strain>
    </source>
</reference>
<dbReference type="AlphaFoldDB" id="A0A2T1HYE4"/>
<keyword evidence="1" id="KW-1133">Transmembrane helix</keyword>
<name>A0A2T1HYE4_9HYPH</name>
<sequence>MAHSGGAEEENYWPGYVDALTTMLMVLTFVMMVLGIVVFTLSQNVSKNLVQAMAKAAQVDTSELASSTPDEMQKAVLTAIAEKVGHGPQQAQDAAALRTTAPASGGEAKAEAADAAVAMRQPAPQPGAGSETHTGVQILQETAAAPAPDRREAELRASASDLQILFRNGSVQLDERNMGALDAYVGASRAARYVVRGVAGAQAGGATEARRRAYYRAMLVRARMVARGIPAERVTVQVRDAQPGLTPDAVDVLTHQGS</sequence>
<dbReference type="RefSeq" id="WP_106335091.1">
    <property type="nucleotide sequence ID" value="NZ_PVZS01000002.1"/>
</dbReference>
<evidence type="ECO:0008006" key="4">
    <source>
        <dbReference type="Google" id="ProtNLM"/>
    </source>
</evidence>
<feature type="transmembrane region" description="Helical" evidence="1">
    <location>
        <begin position="20"/>
        <end position="41"/>
    </location>
</feature>
<keyword evidence="1" id="KW-0812">Transmembrane</keyword>
<keyword evidence="1" id="KW-0472">Membrane</keyword>
<evidence type="ECO:0000256" key="1">
    <source>
        <dbReference type="SAM" id="Phobius"/>
    </source>
</evidence>
<organism evidence="2 3">
    <name type="scientific">Alsobacter soli</name>
    <dbReference type="NCBI Taxonomy" id="2109933"/>
    <lineage>
        <taxon>Bacteria</taxon>
        <taxon>Pseudomonadati</taxon>
        <taxon>Pseudomonadota</taxon>
        <taxon>Alphaproteobacteria</taxon>
        <taxon>Hyphomicrobiales</taxon>
        <taxon>Alsobacteraceae</taxon>
        <taxon>Alsobacter</taxon>
    </lineage>
</organism>
<dbReference type="Proteomes" id="UP000239772">
    <property type="component" value="Unassembled WGS sequence"/>
</dbReference>
<gene>
    <name evidence="2" type="ORF">SLNSH_02645</name>
</gene>
<accession>A0A2T1HYE4</accession>
<keyword evidence="3" id="KW-1185">Reference proteome</keyword>
<evidence type="ECO:0000313" key="2">
    <source>
        <dbReference type="EMBL" id="PSC06713.1"/>
    </source>
</evidence>
<dbReference type="EMBL" id="PVZS01000002">
    <property type="protein sequence ID" value="PSC06713.1"/>
    <property type="molecule type" value="Genomic_DNA"/>
</dbReference>
<comment type="caution">
    <text evidence="2">The sequence shown here is derived from an EMBL/GenBank/DDBJ whole genome shotgun (WGS) entry which is preliminary data.</text>
</comment>
<proteinExistence type="predicted"/>
<evidence type="ECO:0000313" key="3">
    <source>
        <dbReference type="Proteomes" id="UP000239772"/>
    </source>
</evidence>
<protein>
    <recommendedName>
        <fullName evidence="4">Flagellar motor protein MotB</fullName>
    </recommendedName>
</protein>